<feature type="domain" description="Methyltransferase" evidence="2">
    <location>
        <begin position="110"/>
        <end position="240"/>
    </location>
</feature>
<proteinExistence type="predicted"/>
<feature type="compositionally biased region" description="Basic and acidic residues" evidence="1">
    <location>
        <begin position="323"/>
        <end position="336"/>
    </location>
</feature>
<accession>A0A9N8DFK5</accession>
<dbReference type="EMBL" id="CAICTM010000094">
    <property type="protein sequence ID" value="CAB9500910.1"/>
    <property type="molecule type" value="Genomic_DNA"/>
</dbReference>
<keyword evidence="4" id="KW-1185">Reference proteome</keyword>
<dbReference type="AlphaFoldDB" id="A0A9N8DFK5"/>
<sequence>MTSPGNTDAINSTCSKSASSTIMTDDEFESWMLAEFVKPHGNASLYQEYREIFHLAASAVRKWRQRFHGDPSVWKRLFDKDRVTKEFIEAIPIIQAVFTFFASNDNDSNDNDTASYTVVDLASGKGYLSMLLAELLPPSKVQRFVLMDKAWPTYDQEPQKHHMSKAHIAGDYQDKWPIPLVTSKQDFKKSRQRTLLQDRFFSQGPVILLAVHLCGTLSLKAVDFFNHNTNIVFFALKPCCLPGIIHAKRKEVFQFRHTCTKDNATDSTEPLRCYHSFEAATVCMHGKWNKNVWKGPHRSTLTAYFETWADNLYLGIATEQHDTDTIDTPNQRKDTDDNPPNKPKYRTQTGTMAHKLQKTVAVQTEGGYQNEFLFAQRCPVTPSVWEQLLLQDEEASRLSIVNEDEEEAKIK</sequence>
<gene>
    <name evidence="3" type="ORF">SEMRO_95_G049210.1</name>
</gene>
<evidence type="ECO:0000256" key="1">
    <source>
        <dbReference type="SAM" id="MobiDB-lite"/>
    </source>
</evidence>
<protein>
    <recommendedName>
        <fullName evidence="2">Methyltransferase domain-containing protein</fullName>
    </recommendedName>
</protein>
<organism evidence="3 4">
    <name type="scientific">Seminavis robusta</name>
    <dbReference type="NCBI Taxonomy" id="568900"/>
    <lineage>
        <taxon>Eukaryota</taxon>
        <taxon>Sar</taxon>
        <taxon>Stramenopiles</taxon>
        <taxon>Ochrophyta</taxon>
        <taxon>Bacillariophyta</taxon>
        <taxon>Bacillariophyceae</taxon>
        <taxon>Bacillariophycidae</taxon>
        <taxon>Naviculales</taxon>
        <taxon>Naviculaceae</taxon>
        <taxon>Seminavis</taxon>
    </lineage>
</organism>
<evidence type="ECO:0000259" key="2">
    <source>
        <dbReference type="Pfam" id="PF13679"/>
    </source>
</evidence>
<dbReference type="Proteomes" id="UP001153069">
    <property type="component" value="Unassembled WGS sequence"/>
</dbReference>
<dbReference type="OrthoDB" id="496551at2759"/>
<comment type="caution">
    <text evidence="3">The sequence shown here is derived from an EMBL/GenBank/DDBJ whole genome shotgun (WGS) entry which is preliminary data.</text>
</comment>
<dbReference type="Pfam" id="PF13679">
    <property type="entry name" value="Methyltransf_32"/>
    <property type="match status" value="1"/>
</dbReference>
<name>A0A9N8DFK5_9STRA</name>
<feature type="region of interest" description="Disordered" evidence="1">
    <location>
        <begin position="323"/>
        <end position="351"/>
    </location>
</feature>
<evidence type="ECO:0000313" key="3">
    <source>
        <dbReference type="EMBL" id="CAB9500910.1"/>
    </source>
</evidence>
<reference evidence="3" key="1">
    <citation type="submission" date="2020-06" db="EMBL/GenBank/DDBJ databases">
        <authorList>
            <consortium name="Plant Systems Biology data submission"/>
        </authorList>
    </citation>
    <scope>NUCLEOTIDE SEQUENCE</scope>
    <source>
        <strain evidence="3">D6</strain>
    </source>
</reference>
<evidence type="ECO:0000313" key="4">
    <source>
        <dbReference type="Proteomes" id="UP001153069"/>
    </source>
</evidence>
<dbReference type="InterPro" id="IPR025714">
    <property type="entry name" value="Methyltranfer_dom"/>
</dbReference>